<evidence type="ECO:0000256" key="1">
    <source>
        <dbReference type="SAM" id="Phobius"/>
    </source>
</evidence>
<dbReference type="AlphaFoldDB" id="A0A6N7IT36"/>
<dbReference type="OrthoDB" id="9896492at2"/>
<evidence type="ECO:0000313" key="2">
    <source>
        <dbReference type="EMBL" id="MQL53220.1"/>
    </source>
</evidence>
<comment type="caution">
    <text evidence="2">The sequence shown here is derived from an EMBL/GenBank/DDBJ whole genome shotgun (WGS) entry which is preliminary data.</text>
</comment>
<feature type="transmembrane region" description="Helical" evidence="1">
    <location>
        <begin position="32"/>
        <end position="52"/>
    </location>
</feature>
<feature type="transmembrane region" description="Helical" evidence="1">
    <location>
        <begin position="72"/>
        <end position="90"/>
    </location>
</feature>
<keyword evidence="3" id="KW-1185">Reference proteome</keyword>
<accession>A0A6N7IT36</accession>
<dbReference type="Proteomes" id="UP000441717">
    <property type="component" value="Unassembled WGS sequence"/>
</dbReference>
<evidence type="ECO:0000313" key="3">
    <source>
        <dbReference type="Proteomes" id="UP000441717"/>
    </source>
</evidence>
<dbReference type="RefSeq" id="WP_152947699.1">
    <property type="nucleotide sequence ID" value="NZ_WHYR01000042.1"/>
</dbReference>
<reference evidence="2 3" key="1">
    <citation type="submission" date="2019-10" db="EMBL/GenBank/DDBJ databases">
        <title>Comparative genomics of sulfur disproportionating microorganisms.</title>
        <authorList>
            <person name="Ward L.M."/>
            <person name="Bertran E."/>
            <person name="Johnston D."/>
        </authorList>
    </citation>
    <scope>NUCLEOTIDE SEQUENCE [LARGE SCALE GENOMIC DNA]</scope>
    <source>
        <strain evidence="2 3">DSM 14055</strain>
    </source>
</reference>
<gene>
    <name evidence="2" type="ORF">GFC01_13320</name>
</gene>
<proteinExistence type="predicted"/>
<organism evidence="2 3">
    <name type="scientific">Desulfofundulus thermobenzoicus</name>
    <dbReference type="NCBI Taxonomy" id="29376"/>
    <lineage>
        <taxon>Bacteria</taxon>
        <taxon>Bacillati</taxon>
        <taxon>Bacillota</taxon>
        <taxon>Clostridia</taxon>
        <taxon>Eubacteriales</taxon>
        <taxon>Peptococcaceae</taxon>
        <taxon>Desulfofundulus</taxon>
    </lineage>
</organism>
<keyword evidence="1" id="KW-0472">Membrane</keyword>
<dbReference type="EMBL" id="WHYR01000042">
    <property type="protein sequence ID" value="MQL53220.1"/>
    <property type="molecule type" value="Genomic_DNA"/>
</dbReference>
<keyword evidence="1" id="KW-1133">Transmembrane helix</keyword>
<protein>
    <submittedName>
        <fullName evidence="2">Uncharacterized protein</fullName>
    </submittedName>
</protein>
<name>A0A6N7IT36_9FIRM</name>
<keyword evidence="1" id="KW-0812">Transmembrane</keyword>
<sequence>MPDAQLNYYGDPMEMITWRLMDRLHKLMNQQVTVYVAGMAGTSIMEVTGTLIAVGSDYLELNVTQDSQTRPVIIPTTSVILLSVGGPLALKTTSGMPPVGTAITSSA</sequence>